<dbReference type="RefSeq" id="WP_046858073.1">
    <property type="nucleotide sequence ID" value="NZ_CP011412.1"/>
</dbReference>
<keyword evidence="3" id="KW-1185">Reference proteome</keyword>
<dbReference type="EMBL" id="CP011412">
    <property type="protein sequence ID" value="AKH19134.1"/>
    <property type="molecule type" value="Genomic_DNA"/>
</dbReference>
<dbReference type="AlphaFoldDB" id="A0A0F7JUZ2"/>
<protein>
    <submittedName>
        <fullName evidence="2">Uncharacterized protein</fullName>
    </submittedName>
</protein>
<dbReference type="Proteomes" id="UP000034410">
    <property type="component" value="Chromosome"/>
</dbReference>
<evidence type="ECO:0000256" key="1">
    <source>
        <dbReference type="SAM" id="SignalP"/>
    </source>
</evidence>
<feature type="signal peptide" evidence="1">
    <location>
        <begin position="1"/>
        <end position="27"/>
    </location>
</feature>
<sequence length="127" mass="13993">MKKHAFLSAIALCLVAFSAGLIGTALAAPQNQAKPVVPKLVLSATQIVKPAQCGAGFTPINIKLMEHEGKKWYQYDCAQQKVIKRTCNADTDVIKVKNRFIDLPSDGQNNDSKMYLSYTCFNYVPVK</sequence>
<accession>A0A0F7JUZ2</accession>
<feature type="chain" id="PRO_5002517620" evidence="1">
    <location>
        <begin position="28"/>
        <end position="127"/>
    </location>
</feature>
<dbReference type="KEGG" id="seds:AAY24_00880"/>
<evidence type="ECO:0000313" key="3">
    <source>
        <dbReference type="Proteomes" id="UP000034410"/>
    </source>
</evidence>
<organism evidence="2 3">
    <name type="scientific">Sedimenticola thiotaurini</name>
    <dbReference type="NCBI Taxonomy" id="1543721"/>
    <lineage>
        <taxon>Bacteria</taxon>
        <taxon>Pseudomonadati</taxon>
        <taxon>Pseudomonadota</taxon>
        <taxon>Gammaproteobacteria</taxon>
        <taxon>Chromatiales</taxon>
        <taxon>Sedimenticolaceae</taxon>
        <taxon>Sedimenticola</taxon>
    </lineage>
</organism>
<name>A0A0F7JUZ2_9GAMM</name>
<gene>
    <name evidence="2" type="ORF">AAY24_00880</name>
</gene>
<keyword evidence="1" id="KW-0732">Signal</keyword>
<reference evidence="2 3" key="1">
    <citation type="journal article" date="2015" name="Genome Announc.">
        <title>Complete Genome Sequence of Sedimenticola thiotaurini Strain SIP-G1, a Polyphosphate- and Polyhydroxyalkanoate-Accumulating Sulfur-Oxidizing Gammaproteobacterium Isolated from Salt Marsh Sediments.</title>
        <authorList>
            <person name="Flood B.E."/>
            <person name="Jones D.S."/>
            <person name="Bailey J.V."/>
        </authorList>
    </citation>
    <scope>NUCLEOTIDE SEQUENCE [LARGE SCALE GENOMIC DNA]</scope>
    <source>
        <strain evidence="2 3">SIP-G1</strain>
    </source>
</reference>
<proteinExistence type="predicted"/>
<dbReference type="OrthoDB" id="9805141at2"/>
<evidence type="ECO:0000313" key="2">
    <source>
        <dbReference type="EMBL" id="AKH19134.1"/>
    </source>
</evidence>